<reference evidence="1 2" key="1">
    <citation type="submission" date="2019-06" db="EMBL/GenBank/DDBJ databases">
        <title>Sorghum-associated microbial communities from plants grown in Nebraska, USA.</title>
        <authorList>
            <person name="Schachtman D."/>
        </authorList>
    </citation>
    <scope>NUCLEOTIDE SEQUENCE [LARGE SCALE GENOMIC DNA]</scope>
    <source>
        <strain evidence="1 2">1209</strain>
    </source>
</reference>
<evidence type="ECO:0000313" key="2">
    <source>
        <dbReference type="Proteomes" id="UP000320811"/>
    </source>
</evidence>
<dbReference type="AlphaFoldDB" id="A0A561PPH7"/>
<proteinExistence type="predicted"/>
<sequence length="52" mass="6246">MIHMAHVFMLKDILFPVSLQVLRTLHIHPNCLDQPLHILHYFTIYVKISIFF</sequence>
<dbReference type="Proteomes" id="UP000320811">
    <property type="component" value="Unassembled WGS sequence"/>
</dbReference>
<gene>
    <name evidence="1" type="ORF">FHW36_105456</name>
</gene>
<protein>
    <submittedName>
        <fullName evidence="1">Uncharacterized protein</fullName>
    </submittedName>
</protein>
<evidence type="ECO:0000313" key="1">
    <source>
        <dbReference type="EMBL" id="TWF40015.1"/>
    </source>
</evidence>
<keyword evidence="2" id="KW-1185">Reference proteome</keyword>
<name>A0A561PPH7_9BACT</name>
<accession>A0A561PPH7</accession>
<comment type="caution">
    <text evidence="1">The sequence shown here is derived from an EMBL/GenBank/DDBJ whole genome shotgun (WGS) entry which is preliminary data.</text>
</comment>
<organism evidence="1 2">
    <name type="scientific">Chitinophaga polysaccharea</name>
    <dbReference type="NCBI Taxonomy" id="1293035"/>
    <lineage>
        <taxon>Bacteria</taxon>
        <taxon>Pseudomonadati</taxon>
        <taxon>Bacteroidota</taxon>
        <taxon>Chitinophagia</taxon>
        <taxon>Chitinophagales</taxon>
        <taxon>Chitinophagaceae</taxon>
        <taxon>Chitinophaga</taxon>
    </lineage>
</organism>
<dbReference type="EMBL" id="VIWO01000005">
    <property type="protein sequence ID" value="TWF40015.1"/>
    <property type="molecule type" value="Genomic_DNA"/>
</dbReference>